<dbReference type="RefSeq" id="WP_194290889.1">
    <property type="nucleotide sequence ID" value="NZ_WEGI01000007.1"/>
</dbReference>
<dbReference type="Proteomes" id="UP000431401">
    <property type="component" value="Unassembled WGS sequence"/>
</dbReference>
<keyword evidence="4" id="KW-0804">Transcription</keyword>
<proteinExistence type="predicted"/>
<dbReference type="AlphaFoldDB" id="A0A7K0DPX1"/>
<dbReference type="Gene3D" id="1.20.120.1810">
    <property type="match status" value="1"/>
</dbReference>
<feature type="domain" description="RNA polymerase sigma-70 region 3" evidence="5">
    <location>
        <begin position="129"/>
        <end position="185"/>
    </location>
</feature>
<sequence>MNTGRNEGPAAHPARGRDPYDHLEPDLIALHSMPWGHPDRARLRAGILDRCLPLADHLAARYRGRGQSFDDLQQVARVGLVLAVDRYDPVRGDSFLAFAIPTVTGELRRYFRDYGWTVRVPRRLQDLQQKITTATPRLAQQLRRTPTREDLADDLEITADDVDAAALGAYCYRTESLEAFAADDEGIGPLPAGGTLAVDEDGYRMLEDALAVAPHLGTLSPDDRHVLILRFYARLSQQQIGEMLGMSQVKVSRILARILGDLRDNALADVGATEPSDLS</sequence>
<dbReference type="EMBL" id="WEGI01000007">
    <property type="protein sequence ID" value="MQY27789.1"/>
    <property type="molecule type" value="Genomic_DNA"/>
</dbReference>
<evidence type="ECO:0000256" key="3">
    <source>
        <dbReference type="ARBA" id="ARBA00023125"/>
    </source>
</evidence>
<dbReference type="InterPro" id="IPR014284">
    <property type="entry name" value="RNA_pol_sigma-70_dom"/>
</dbReference>
<evidence type="ECO:0000259" key="5">
    <source>
        <dbReference type="Pfam" id="PF04539"/>
    </source>
</evidence>
<dbReference type="PRINTS" id="PR00046">
    <property type="entry name" value="SIGMA70FCT"/>
</dbReference>
<dbReference type="InterPro" id="IPR007630">
    <property type="entry name" value="RNA_pol_sigma70_r4"/>
</dbReference>
<dbReference type="GO" id="GO:0016987">
    <property type="term" value="F:sigma factor activity"/>
    <property type="evidence" value="ECO:0007669"/>
    <property type="project" value="UniProtKB-KW"/>
</dbReference>
<dbReference type="InterPro" id="IPR036388">
    <property type="entry name" value="WH-like_DNA-bd_sf"/>
</dbReference>
<dbReference type="InterPro" id="IPR007627">
    <property type="entry name" value="RNA_pol_sigma70_r2"/>
</dbReference>
<evidence type="ECO:0000256" key="1">
    <source>
        <dbReference type="ARBA" id="ARBA00023015"/>
    </source>
</evidence>
<accession>A0A7K0DPX1</accession>
<dbReference type="InterPro" id="IPR013324">
    <property type="entry name" value="RNA_pol_sigma_r3/r4-like"/>
</dbReference>
<dbReference type="Gene3D" id="1.10.10.10">
    <property type="entry name" value="Winged helix-like DNA-binding domain superfamily/Winged helix DNA-binding domain"/>
    <property type="match status" value="2"/>
</dbReference>
<dbReference type="NCBIfam" id="TIGR02937">
    <property type="entry name" value="sigma70-ECF"/>
    <property type="match status" value="1"/>
</dbReference>
<evidence type="ECO:0000259" key="7">
    <source>
        <dbReference type="Pfam" id="PF04545"/>
    </source>
</evidence>
<keyword evidence="3" id="KW-0238">DNA-binding</keyword>
<keyword evidence="2" id="KW-0731">Sigma factor</keyword>
<dbReference type="PANTHER" id="PTHR30385">
    <property type="entry name" value="SIGMA FACTOR F FLAGELLAR"/>
    <property type="match status" value="1"/>
</dbReference>
<evidence type="ECO:0000313" key="8">
    <source>
        <dbReference type="EMBL" id="MQY27789.1"/>
    </source>
</evidence>
<evidence type="ECO:0000256" key="2">
    <source>
        <dbReference type="ARBA" id="ARBA00023082"/>
    </source>
</evidence>
<protein>
    <submittedName>
        <fullName evidence="8">RNA polymerase sigma factor SigF</fullName>
    </submittedName>
</protein>
<keyword evidence="9" id="KW-1185">Reference proteome</keyword>
<feature type="domain" description="RNA polymerase sigma-70 region 2" evidence="6">
    <location>
        <begin position="49"/>
        <end position="117"/>
    </location>
</feature>
<dbReference type="PANTHER" id="PTHR30385:SF4">
    <property type="entry name" value="RNA POLYMERASE SIGMA-E FACTOR"/>
    <property type="match status" value="1"/>
</dbReference>
<dbReference type="GO" id="GO:0006352">
    <property type="term" value="P:DNA-templated transcription initiation"/>
    <property type="evidence" value="ECO:0007669"/>
    <property type="project" value="InterPro"/>
</dbReference>
<dbReference type="CDD" id="cd06171">
    <property type="entry name" value="Sigma70_r4"/>
    <property type="match status" value="1"/>
</dbReference>
<dbReference type="Pfam" id="PF04539">
    <property type="entry name" value="Sigma70_r3"/>
    <property type="match status" value="1"/>
</dbReference>
<dbReference type="InterPro" id="IPR000943">
    <property type="entry name" value="RNA_pol_sigma70"/>
</dbReference>
<dbReference type="GO" id="GO:0003677">
    <property type="term" value="F:DNA binding"/>
    <property type="evidence" value="ECO:0007669"/>
    <property type="project" value="UniProtKB-KW"/>
</dbReference>
<dbReference type="Pfam" id="PF04542">
    <property type="entry name" value="Sigma70_r2"/>
    <property type="match status" value="1"/>
</dbReference>
<organism evidence="8 9">
    <name type="scientific">Nocardia aurantia</name>
    <dbReference type="NCBI Taxonomy" id="2585199"/>
    <lineage>
        <taxon>Bacteria</taxon>
        <taxon>Bacillati</taxon>
        <taxon>Actinomycetota</taxon>
        <taxon>Actinomycetes</taxon>
        <taxon>Mycobacteriales</taxon>
        <taxon>Nocardiaceae</taxon>
        <taxon>Nocardia</taxon>
    </lineage>
</organism>
<dbReference type="Pfam" id="PF04545">
    <property type="entry name" value="Sigma70_r4"/>
    <property type="match status" value="1"/>
</dbReference>
<dbReference type="InterPro" id="IPR013325">
    <property type="entry name" value="RNA_pol_sigma_r2"/>
</dbReference>
<keyword evidence="1" id="KW-0805">Transcription regulation</keyword>
<dbReference type="SUPFAM" id="SSF88946">
    <property type="entry name" value="Sigma2 domain of RNA polymerase sigma factors"/>
    <property type="match status" value="1"/>
</dbReference>
<evidence type="ECO:0000256" key="4">
    <source>
        <dbReference type="ARBA" id="ARBA00023163"/>
    </source>
</evidence>
<dbReference type="SUPFAM" id="SSF88659">
    <property type="entry name" value="Sigma3 and sigma4 domains of RNA polymerase sigma factors"/>
    <property type="match status" value="2"/>
</dbReference>
<feature type="domain" description="RNA polymerase sigma-70 region 4" evidence="7">
    <location>
        <begin position="216"/>
        <end position="263"/>
    </location>
</feature>
<reference evidence="8 9" key="1">
    <citation type="submission" date="2019-10" db="EMBL/GenBank/DDBJ databases">
        <title>Nocardia macrotermitis sp. nov. and Nocardia aurantia sp. nov., isolated from the gut of fungus growing-termite Macrotermes natalensis.</title>
        <authorList>
            <person name="Benndorf R."/>
            <person name="Schwitalla J."/>
            <person name="Martin K."/>
            <person name="De Beer W."/>
            <person name="Kaster A.-K."/>
            <person name="Vollmers J."/>
            <person name="Poulsen M."/>
            <person name="Beemelmanns C."/>
        </authorList>
    </citation>
    <scope>NUCLEOTIDE SEQUENCE [LARGE SCALE GENOMIC DNA]</scope>
    <source>
        <strain evidence="8 9">RB56</strain>
    </source>
</reference>
<dbReference type="InterPro" id="IPR007624">
    <property type="entry name" value="RNA_pol_sigma70_r3"/>
</dbReference>
<gene>
    <name evidence="8" type="primary">sigF_3</name>
    <name evidence="8" type="ORF">NRB56_33720</name>
</gene>
<evidence type="ECO:0000313" key="9">
    <source>
        <dbReference type="Proteomes" id="UP000431401"/>
    </source>
</evidence>
<comment type="caution">
    <text evidence="8">The sequence shown here is derived from an EMBL/GenBank/DDBJ whole genome shotgun (WGS) entry which is preliminary data.</text>
</comment>
<evidence type="ECO:0000259" key="6">
    <source>
        <dbReference type="Pfam" id="PF04542"/>
    </source>
</evidence>
<name>A0A7K0DPX1_9NOCA</name>